<dbReference type="Gene3D" id="1.10.10.10">
    <property type="entry name" value="Winged helix-like DNA-binding domain superfamily/Winged helix DNA-binding domain"/>
    <property type="match status" value="1"/>
</dbReference>
<dbReference type="InterPro" id="IPR029016">
    <property type="entry name" value="GAF-like_dom_sf"/>
</dbReference>
<keyword evidence="7" id="KW-1185">Reference proteome</keyword>
<dbReference type="InterPro" id="IPR036388">
    <property type="entry name" value="WH-like_DNA-bd_sf"/>
</dbReference>
<keyword evidence="3" id="KW-0804">Transcription</keyword>
<evidence type="ECO:0000256" key="2">
    <source>
        <dbReference type="ARBA" id="ARBA00023125"/>
    </source>
</evidence>
<evidence type="ECO:0000256" key="1">
    <source>
        <dbReference type="ARBA" id="ARBA00023015"/>
    </source>
</evidence>
<dbReference type="InterPro" id="IPR050707">
    <property type="entry name" value="HTH_MetabolicPath_Reg"/>
</dbReference>
<evidence type="ECO:0000256" key="3">
    <source>
        <dbReference type="ARBA" id="ARBA00023163"/>
    </source>
</evidence>
<dbReference type="InterPro" id="IPR014757">
    <property type="entry name" value="Tscrpt_reg_IclR_C"/>
</dbReference>
<dbReference type="PROSITE" id="PS51078">
    <property type="entry name" value="ICLR_ED"/>
    <property type="match status" value="1"/>
</dbReference>
<organism evidence="6 7">
    <name type="scientific">Thalassovita litoralis</name>
    <dbReference type="NCBI Taxonomy" id="1010611"/>
    <lineage>
        <taxon>Bacteria</taxon>
        <taxon>Pseudomonadati</taxon>
        <taxon>Pseudomonadota</taxon>
        <taxon>Alphaproteobacteria</taxon>
        <taxon>Rhodobacterales</taxon>
        <taxon>Roseobacteraceae</taxon>
        <taxon>Thalassovita</taxon>
    </lineage>
</organism>
<protein>
    <submittedName>
        <fullName evidence="6">Transcriptional regulator, IclR family</fullName>
    </submittedName>
</protein>
<dbReference type="Proteomes" id="UP000316030">
    <property type="component" value="Unassembled WGS sequence"/>
</dbReference>
<dbReference type="PANTHER" id="PTHR30136">
    <property type="entry name" value="HELIX-TURN-HELIX TRANSCRIPTIONAL REGULATOR, ICLR FAMILY"/>
    <property type="match status" value="1"/>
</dbReference>
<evidence type="ECO:0000259" key="5">
    <source>
        <dbReference type="PROSITE" id="PS51078"/>
    </source>
</evidence>
<dbReference type="SUPFAM" id="SSF46785">
    <property type="entry name" value="Winged helix' DNA-binding domain"/>
    <property type="match status" value="1"/>
</dbReference>
<dbReference type="Pfam" id="PF01614">
    <property type="entry name" value="IclR_C"/>
    <property type="match status" value="1"/>
</dbReference>
<keyword evidence="1" id="KW-0805">Transcription regulation</keyword>
<feature type="domain" description="IclR-ED" evidence="5">
    <location>
        <begin position="66"/>
        <end position="259"/>
    </location>
</feature>
<reference evidence="6 7" key="1">
    <citation type="submission" date="2017-05" db="EMBL/GenBank/DDBJ databases">
        <authorList>
            <person name="Varghese N."/>
            <person name="Submissions S."/>
        </authorList>
    </citation>
    <scope>NUCLEOTIDE SEQUENCE [LARGE SCALE GENOMIC DNA]</scope>
    <source>
        <strain evidence="6 7">DSM 29506</strain>
    </source>
</reference>
<dbReference type="GO" id="GO:0003700">
    <property type="term" value="F:DNA-binding transcription factor activity"/>
    <property type="evidence" value="ECO:0007669"/>
    <property type="project" value="TreeGrafter"/>
</dbReference>
<dbReference type="InterPro" id="IPR036390">
    <property type="entry name" value="WH_DNA-bd_sf"/>
</dbReference>
<dbReference type="PROSITE" id="PS51077">
    <property type="entry name" value="HTH_ICLR"/>
    <property type="match status" value="1"/>
</dbReference>
<dbReference type="InterPro" id="IPR005471">
    <property type="entry name" value="Tscrpt_reg_IclR_N"/>
</dbReference>
<dbReference type="EMBL" id="FXTO01000003">
    <property type="protein sequence ID" value="SMO47544.1"/>
    <property type="molecule type" value="Genomic_DNA"/>
</dbReference>
<evidence type="ECO:0000259" key="4">
    <source>
        <dbReference type="PROSITE" id="PS51077"/>
    </source>
</evidence>
<sequence length="259" mass="28626">MTVKQVENLLGLLEFFADRKSPATLSEVVAHFGWPRSSAFNILSTLVERGYLYEPKARAGFYPTPRWLLLSKAIAEGEPIPERLIQVMRELAAETGETVWISAPSGLFAVFVDVVESQSGVRYAAAQGNRVPIHATASGQALLSQLSENDLGVLLRKVSYERYGENTPMSLSEVLAQMEQGRRRGWFQSASNYSPDLGGVAVPVVDGYRIYGITVAGPLYRVRDKAADHARCIHETIARIYGADHSRRTLKNFDLPAVE</sequence>
<feature type="domain" description="HTH iclR-type" evidence="4">
    <location>
        <begin position="3"/>
        <end position="65"/>
    </location>
</feature>
<dbReference type="Pfam" id="PF09339">
    <property type="entry name" value="HTH_IclR"/>
    <property type="match status" value="1"/>
</dbReference>
<dbReference type="OrthoDB" id="9807558at2"/>
<keyword evidence="2" id="KW-0238">DNA-binding</keyword>
<dbReference type="PANTHER" id="PTHR30136:SF35">
    <property type="entry name" value="HTH-TYPE TRANSCRIPTIONAL REGULATOR RV1719"/>
    <property type="match status" value="1"/>
</dbReference>
<dbReference type="Gene3D" id="3.30.450.40">
    <property type="match status" value="1"/>
</dbReference>
<evidence type="ECO:0000313" key="6">
    <source>
        <dbReference type="EMBL" id="SMO47544.1"/>
    </source>
</evidence>
<gene>
    <name evidence="6" type="ORF">SAMN06265173_103108</name>
</gene>
<accession>A0A521BK70</accession>
<dbReference type="RefSeq" id="WP_142492150.1">
    <property type="nucleotide sequence ID" value="NZ_FXTO01000003.1"/>
</dbReference>
<dbReference type="AlphaFoldDB" id="A0A521BK70"/>
<name>A0A521BK70_9RHOB</name>
<proteinExistence type="predicted"/>
<dbReference type="SMART" id="SM00346">
    <property type="entry name" value="HTH_ICLR"/>
    <property type="match status" value="1"/>
</dbReference>
<dbReference type="SUPFAM" id="SSF55781">
    <property type="entry name" value="GAF domain-like"/>
    <property type="match status" value="1"/>
</dbReference>
<dbReference type="GO" id="GO:0003677">
    <property type="term" value="F:DNA binding"/>
    <property type="evidence" value="ECO:0007669"/>
    <property type="project" value="UniProtKB-KW"/>
</dbReference>
<dbReference type="GO" id="GO:0045892">
    <property type="term" value="P:negative regulation of DNA-templated transcription"/>
    <property type="evidence" value="ECO:0007669"/>
    <property type="project" value="TreeGrafter"/>
</dbReference>
<evidence type="ECO:0000313" key="7">
    <source>
        <dbReference type="Proteomes" id="UP000316030"/>
    </source>
</evidence>